<evidence type="ECO:0000256" key="3">
    <source>
        <dbReference type="ARBA" id="ARBA00023163"/>
    </source>
</evidence>
<dbReference type="SMART" id="SM00422">
    <property type="entry name" value="HTH_MERR"/>
    <property type="match status" value="1"/>
</dbReference>
<dbReference type="PANTHER" id="PTHR30204:SF94">
    <property type="entry name" value="HEAVY METAL-DEPENDENT TRANSCRIPTIONAL REGULATOR HI_0293-RELATED"/>
    <property type="match status" value="1"/>
</dbReference>
<keyword evidence="5" id="KW-0614">Plasmid</keyword>
<geneLocation type="plasmid" evidence="5 6">
    <name>unnamed5</name>
</geneLocation>
<evidence type="ECO:0000259" key="4">
    <source>
        <dbReference type="PROSITE" id="PS50937"/>
    </source>
</evidence>
<dbReference type="Proteomes" id="UP000664904">
    <property type="component" value="Plasmid unnamed5"/>
</dbReference>
<reference evidence="5" key="1">
    <citation type="submission" date="2021-03" db="EMBL/GenBank/DDBJ databases">
        <title>Complete Genome of Pseudoalteromonas xiamenensis STKMTI.2, a new potential marine bacterium producing anti-Vibrio compounds.</title>
        <authorList>
            <person name="Handayani D.P."/>
            <person name="Isnansetyo A."/>
            <person name="Istiqomah I."/>
            <person name="Jumina J."/>
        </authorList>
    </citation>
    <scope>NUCLEOTIDE SEQUENCE</scope>
    <source>
        <strain evidence="5">STKMTI.2</strain>
        <plasmid evidence="5">unnamed5</plasmid>
    </source>
</reference>
<name>A0A975DMU3_9GAMM</name>
<dbReference type="InterPro" id="IPR009061">
    <property type="entry name" value="DNA-bd_dom_put_sf"/>
</dbReference>
<keyword evidence="6" id="KW-1185">Reference proteome</keyword>
<protein>
    <submittedName>
        <fullName evidence="5">MerR family DNA-binding transcriptional regulator</fullName>
    </submittedName>
</protein>
<dbReference type="GO" id="GO:0003700">
    <property type="term" value="F:DNA-binding transcription factor activity"/>
    <property type="evidence" value="ECO:0007669"/>
    <property type="project" value="InterPro"/>
</dbReference>
<keyword evidence="2 5" id="KW-0238">DNA-binding</keyword>
<feature type="domain" description="HTH merR-type" evidence="4">
    <location>
        <begin position="1"/>
        <end position="69"/>
    </location>
</feature>
<dbReference type="PROSITE" id="PS50937">
    <property type="entry name" value="HTH_MERR_2"/>
    <property type="match status" value="1"/>
</dbReference>
<evidence type="ECO:0000313" key="5">
    <source>
        <dbReference type="EMBL" id="QTH73311.1"/>
    </source>
</evidence>
<proteinExistence type="predicted"/>
<dbReference type="Gene3D" id="1.10.1660.10">
    <property type="match status" value="1"/>
</dbReference>
<evidence type="ECO:0000256" key="1">
    <source>
        <dbReference type="ARBA" id="ARBA00023015"/>
    </source>
</evidence>
<keyword evidence="3" id="KW-0804">Transcription</keyword>
<dbReference type="KEGG" id="pxi:J5O05_21320"/>
<dbReference type="GO" id="GO:0003677">
    <property type="term" value="F:DNA binding"/>
    <property type="evidence" value="ECO:0007669"/>
    <property type="project" value="UniProtKB-KW"/>
</dbReference>
<evidence type="ECO:0000313" key="6">
    <source>
        <dbReference type="Proteomes" id="UP000664904"/>
    </source>
</evidence>
<keyword evidence="1" id="KW-0805">Transcription regulation</keyword>
<gene>
    <name evidence="5" type="ORF">J5O05_21320</name>
</gene>
<dbReference type="PROSITE" id="PS00552">
    <property type="entry name" value="HTH_MERR_1"/>
    <property type="match status" value="1"/>
</dbReference>
<dbReference type="InterPro" id="IPR047057">
    <property type="entry name" value="MerR_fam"/>
</dbReference>
<dbReference type="EMBL" id="CP072135">
    <property type="protein sequence ID" value="QTH73311.1"/>
    <property type="molecule type" value="Genomic_DNA"/>
</dbReference>
<dbReference type="Pfam" id="PF13411">
    <property type="entry name" value="MerR_1"/>
    <property type="match status" value="1"/>
</dbReference>
<dbReference type="RefSeq" id="WP_208844930.1">
    <property type="nucleotide sequence ID" value="NZ_CP072135.1"/>
</dbReference>
<dbReference type="AlphaFoldDB" id="A0A975DMU3"/>
<dbReference type="PANTHER" id="PTHR30204">
    <property type="entry name" value="REDOX-CYCLING DRUG-SENSING TRANSCRIPTIONAL ACTIVATOR SOXR"/>
    <property type="match status" value="1"/>
</dbReference>
<evidence type="ECO:0000256" key="2">
    <source>
        <dbReference type="ARBA" id="ARBA00023125"/>
    </source>
</evidence>
<sequence>MKIGELAKVTGLSASKIRFYESIGLLKTVTRSANGYRHYPKEAVLALELISSGQQAGFSLEELNALLPEDLTNWQHQTLVNALQQKVRDIELLEAKLAHNKAHLTEILEKIASKPDNIDCQENAKRVLTELCNDKRREK</sequence>
<organism evidence="5 6">
    <name type="scientific">Pseudoalteromonas xiamenensis</name>
    <dbReference type="NCBI Taxonomy" id="882626"/>
    <lineage>
        <taxon>Bacteria</taxon>
        <taxon>Pseudomonadati</taxon>
        <taxon>Pseudomonadota</taxon>
        <taxon>Gammaproteobacteria</taxon>
        <taxon>Alteromonadales</taxon>
        <taxon>Pseudoalteromonadaceae</taxon>
        <taxon>Pseudoalteromonas</taxon>
    </lineage>
</organism>
<accession>A0A975DMU3</accession>
<dbReference type="InterPro" id="IPR000551">
    <property type="entry name" value="MerR-type_HTH_dom"/>
</dbReference>
<dbReference type="PRINTS" id="PR00040">
    <property type="entry name" value="HTHMERR"/>
</dbReference>
<dbReference type="SUPFAM" id="SSF46955">
    <property type="entry name" value="Putative DNA-binding domain"/>
    <property type="match status" value="1"/>
</dbReference>